<evidence type="ECO:0000313" key="6">
    <source>
        <dbReference type="EMBL" id="MCS0606420.1"/>
    </source>
</evidence>
<evidence type="ECO:0000313" key="7">
    <source>
        <dbReference type="Proteomes" id="UP001205612"/>
    </source>
</evidence>
<evidence type="ECO:0000256" key="2">
    <source>
        <dbReference type="ARBA" id="ARBA00005582"/>
    </source>
</evidence>
<proteinExistence type="inferred from homology"/>
<dbReference type="InterPro" id="IPR020084">
    <property type="entry name" value="NUDIX_hydrolase_CS"/>
</dbReference>
<comment type="similarity">
    <text evidence="2 4">Belongs to the Nudix hydrolase family.</text>
</comment>
<dbReference type="Pfam" id="PF00293">
    <property type="entry name" value="NUDIX"/>
    <property type="match status" value="1"/>
</dbReference>
<dbReference type="Proteomes" id="UP001205612">
    <property type="component" value="Unassembled WGS sequence"/>
</dbReference>
<dbReference type="EMBL" id="JANUGP010000055">
    <property type="protein sequence ID" value="MCS0606420.1"/>
    <property type="molecule type" value="Genomic_DNA"/>
</dbReference>
<dbReference type="CDD" id="cd02883">
    <property type="entry name" value="NUDIX_Hydrolase"/>
    <property type="match status" value="1"/>
</dbReference>
<dbReference type="InterPro" id="IPR020476">
    <property type="entry name" value="Nudix_hydrolase"/>
</dbReference>
<evidence type="ECO:0000259" key="5">
    <source>
        <dbReference type="PROSITE" id="PS51462"/>
    </source>
</evidence>
<keyword evidence="3 4" id="KW-0378">Hydrolase</keyword>
<dbReference type="PROSITE" id="PS00893">
    <property type="entry name" value="NUDIX_BOX"/>
    <property type="match status" value="1"/>
</dbReference>
<reference evidence="6 7" key="1">
    <citation type="submission" date="2022-08" db="EMBL/GenBank/DDBJ databases">
        <authorList>
            <person name="Somphong A."/>
            <person name="Phongsopitanun W."/>
        </authorList>
    </citation>
    <scope>NUCLEOTIDE SEQUENCE [LARGE SCALE GENOMIC DNA]</scope>
    <source>
        <strain evidence="6 7">LP11</strain>
    </source>
</reference>
<dbReference type="InterPro" id="IPR000086">
    <property type="entry name" value="NUDIX_hydrolase_dom"/>
</dbReference>
<dbReference type="PANTHER" id="PTHR43046">
    <property type="entry name" value="GDP-MANNOSE MANNOSYL HYDROLASE"/>
    <property type="match status" value="1"/>
</dbReference>
<gene>
    <name evidence="6" type="ORF">NX794_35205</name>
</gene>
<dbReference type="Gene3D" id="3.90.79.10">
    <property type="entry name" value="Nucleoside Triphosphate Pyrophosphohydrolase"/>
    <property type="match status" value="1"/>
</dbReference>
<protein>
    <submittedName>
        <fullName evidence="6">NUDIX domain-containing protein</fullName>
    </submittedName>
</protein>
<dbReference type="PANTHER" id="PTHR43046:SF16">
    <property type="entry name" value="ADP-RIBOSE PYROPHOSPHATASE YJHB-RELATED"/>
    <property type="match status" value="1"/>
</dbReference>
<dbReference type="PROSITE" id="PS51462">
    <property type="entry name" value="NUDIX"/>
    <property type="match status" value="1"/>
</dbReference>
<feature type="domain" description="Nudix hydrolase" evidence="5">
    <location>
        <begin position="15"/>
        <end position="135"/>
    </location>
</feature>
<evidence type="ECO:0000256" key="4">
    <source>
        <dbReference type="RuleBase" id="RU003476"/>
    </source>
</evidence>
<sequence length="159" mass="17370">MSADQTYVISQPPRRYALGATCVAFNEVGHVLITRRRSPERWELPGGLVDPGEAFPDAAARETYEETGVHVKVHGLVGVYQHPSRGILAGIFIGTLVSGEPRPTAESSAAEWTEVEDALTRLHPLYRPRLKDALAARTSVTLRVHEGTEVLSLFQAADI</sequence>
<accession>A0ABT2BEC7</accession>
<dbReference type="RefSeq" id="WP_258783784.1">
    <property type="nucleotide sequence ID" value="NZ_JANUGP010000055.1"/>
</dbReference>
<evidence type="ECO:0000256" key="3">
    <source>
        <dbReference type="ARBA" id="ARBA00022801"/>
    </source>
</evidence>
<evidence type="ECO:0000256" key="1">
    <source>
        <dbReference type="ARBA" id="ARBA00001946"/>
    </source>
</evidence>
<name>A0ABT2BEC7_9ACTN</name>
<dbReference type="PRINTS" id="PR00502">
    <property type="entry name" value="NUDIXFAMILY"/>
</dbReference>
<organism evidence="6 7">
    <name type="scientific">Streptomyces pyxinicus</name>
    <dbReference type="NCBI Taxonomy" id="2970331"/>
    <lineage>
        <taxon>Bacteria</taxon>
        <taxon>Bacillati</taxon>
        <taxon>Actinomycetota</taxon>
        <taxon>Actinomycetes</taxon>
        <taxon>Kitasatosporales</taxon>
        <taxon>Streptomycetaceae</taxon>
        <taxon>Streptomyces</taxon>
    </lineage>
</organism>
<keyword evidence="7" id="KW-1185">Reference proteome</keyword>
<dbReference type="SUPFAM" id="SSF55811">
    <property type="entry name" value="Nudix"/>
    <property type="match status" value="1"/>
</dbReference>
<dbReference type="InterPro" id="IPR015797">
    <property type="entry name" value="NUDIX_hydrolase-like_dom_sf"/>
</dbReference>
<comment type="cofactor">
    <cofactor evidence="1">
        <name>Mg(2+)</name>
        <dbReference type="ChEBI" id="CHEBI:18420"/>
    </cofactor>
</comment>
<comment type="caution">
    <text evidence="6">The sequence shown here is derived from an EMBL/GenBank/DDBJ whole genome shotgun (WGS) entry which is preliminary data.</text>
</comment>